<protein>
    <recommendedName>
        <fullName evidence="4">Replication protein</fullName>
    </recommendedName>
</protein>
<name>A0ABM7RI62_9BACT</name>
<reference evidence="2 3" key="1">
    <citation type="submission" date="2021-06" db="EMBL/GenBank/DDBJ databases">
        <title>Complete genome of Haloferula helveola possessing various polysaccharide degrading enzymes.</title>
        <authorList>
            <person name="Takami H."/>
            <person name="Huang C."/>
            <person name="Hamasaki K."/>
        </authorList>
    </citation>
    <scope>NUCLEOTIDE SEQUENCE [LARGE SCALE GENOMIC DNA]</scope>
    <source>
        <strain evidence="2 3">CN-1</strain>
    </source>
</reference>
<feature type="region of interest" description="Disordered" evidence="1">
    <location>
        <begin position="1"/>
        <end position="54"/>
    </location>
</feature>
<feature type="compositionally biased region" description="Basic and acidic residues" evidence="1">
    <location>
        <begin position="1"/>
        <end position="11"/>
    </location>
</feature>
<evidence type="ECO:0000313" key="2">
    <source>
        <dbReference type="EMBL" id="BCX50207.1"/>
    </source>
</evidence>
<accession>A0ABM7RI62</accession>
<dbReference type="EMBL" id="AP024702">
    <property type="protein sequence ID" value="BCX50207.1"/>
    <property type="molecule type" value="Genomic_DNA"/>
</dbReference>
<dbReference type="Proteomes" id="UP001374893">
    <property type="component" value="Chromosome"/>
</dbReference>
<feature type="region of interest" description="Disordered" evidence="1">
    <location>
        <begin position="422"/>
        <end position="457"/>
    </location>
</feature>
<evidence type="ECO:0000256" key="1">
    <source>
        <dbReference type="SAM" id="MobiDB-lite"/>
    </source>
</evidence>
<evidence type="ECO:0000313" key="3">
    <source>
        <dbReference type="Proteomes" id="UP001374893"/>
    </source>
</evidence>
<feature type="compositionally biased region" description="Polar residues" evidence="1">
    <location>
        <begin position="14"/>
        <end position="36"/>
    </location>
</feature>
<evidence type="ECO:0008006" key="4">
    <source>
        <dbReference type="Google" id="ProtNLM"/>
    </source>
</evidence>
<organism evidence="2 3">
    <name type="scientific">Haloferula helveola</name>
    <dbReference type="NCBI Taxonomy" id="490095"/>
    <lineage>
        <taxon>Bacteria</taxon>
        <taxon>Pseudomonadati</taxon>
        <taxon>Verrucomicrobiota</taxon>
        <taxon>Verrucomicrobiia</taxon>
        <taxon>Verrucomicrobiales</taxon>
        <taxon>Verrucomicrobiaceae</taxon>
        <taxon>Haloferula</taxon>
    </lineage>
</organism>
<keyword evidence="3" id="KW-1185">Reference proteome</keyword>
<sequence length="457" mass="50517">MKQPPPDEKGAADASTSTAPNRASSCGGNQNSTGSYPVSPDGVNPREAGAGAHLGAPGTAPAVARLKELAGSRAEAFYFALCQALTGRDIDVGAKDKQDQLRAVLVEQSYRIADALESQGIKAYGTAKLSMVGVISGESIELPDFRNIVFIPLVAQRKRSQMLKQLEYFVQAHPFSRMWVFTTGVRTPLHEVKERVEWLSRRISKLNARPFMRAAGVSIVFRSTELGCVARDETGTPTFHIHAHAIVDVERKLPLEEWCKFRDKVQTWWNFYFHEAGKLEGVRETCKYVVKPAELEILTAPELAELHRQLFGRKLVQCLGELKLQRKELEETRQCLVRIPGSGQSHLKALPKWNGGGCRKEVEEKPKHYDEPPKDWIVANLPPSTVLTTRAEPIVVVMNYTGSGQFHGNRRIEALREICGPKFVGGSDPPEGESPTLLHRRRVIDDPQSGGAGGQAE</sequence>
<gene>
    <name evidence="2" type="ORF">HAHE_41150</name>
</gene>
<proteinExistence type="predicted"/>